<dbReference type="PATRIC" id="fig|1121326.3.peg.2166"/>
<reference evidence="2 3" key="1">
    <citation type="submission" date="2016-04" db="EMBL/GenBank/DDBJ databases">
        <title>Genome sequence of Clostridium magnum DSM 2767.</title>
        <authorList>
            <person name="Poehlein A."/>
            <person name="Uhlig R."/>
            <person name="Fischer R."/>
            <person name="Bahl H."/>
            <person name="Daniel R."/>
        </authorList>
    </citation>
    <scope>NUCLEOTIDE SEQUENCE [LARGE SCALE GENOMIC DNA]</scope>
    <source>
        <strain evidence="2 3">DSM 2767</strain>
    </source>
</reference>
<dbReference type="EMBL" id="LWAE01000002">
    <property type="protein sequence ID" value="KZL92365.1"/>
    <property type="molecule type" value="Genomic_DNA"/>
</dbReference>
<name>A0A161WKV5_9CLOT</name>
<accession>A0A161WKV5</accession>
<gene>
    <name evidence="2" type="ORF">CLMAG_21740</name>
</gene>
<proteinExistence type="predicted"/>
<protein>
    <submittedName>
        <fullName evidence="2">YKOF-related family protein</fullName>
    </submittedName>
</protein>
<dbReference type="SUPFAM" id="SSF89957">
    <property type="entry name" value="MTH1187/YkoF-like"/>
    <property type="match status" value="1"/>
</dbReference>
<dbReference type="STRING" id="1121326.CLMAG_21740"/>
<dbReference type="RefSeq" id="WP_066621779.1">
    <property type="nucleotide sequence ID" value="NZ_FQXL01000004.1"/>
</dbReference>
<feature type="domain" description="Thiamine-binding protein" evidence="1">
    <location>
        <begin position="4"/>
        <end position="75"/>
    </location>
</feature>
<organism evidence="2 3">
    <name type="scientific">Clostridium magnum DSM 2767</name>
    <dbReference type="NCBI Taxonomy" id="1121326"/>
    <lineage>
        <taxon>Bacteria</taxon>
        <taxon>Bacillati</taxon>
        <taxon>Bacillota</taxon>
        <taxon>Clostridia</taxon>
        <taxon>Eubacteriales</taxon>
        <taxon>Clostridiaceae</taxon>
        <taxon>Clostridium</taxon>
    </lineage>
</organism>
<comment type="caution">
    <text evidence="2">The sequence shown here is derived from an EMBL/GenBank/DDBJ whole genome shotgun (WGS) entry which is preliminary data.</text>
</comment>
<evidence type="ECO:0000313" key="2">
    <source>
        <dbReference type="EMBL" id="KZL92365.1"/>
    </source>
</evidence>
<keyword evidence="3" id="KW-1185">Reference proteome</keyword>
<dbReference type="AlphaFoldDB" id="A0A161WKV5"/>
<sequence>MITAEVAVYPLKTTDATKVINDSINSIKQSNLDYQVNSMNTILNGNKEDVFNCIKTMFTEAEKSGGEVNMVVTIGNSSK</sequence>
<dbReference type="InterPro" id="IPR002767">
    <property type="entry name" value="Thiamine_BP"/>
</dbReference>
<dbReference type="Proteomes" id="UP000076603">
    <property type="component" value="Unassembled WGS sequence"/>
</dbReference>
<evidence type="ECO:0000259" key="1">
    <source>
        <dbReference type="Pfam" id="PF01910"/>
    </source>
</evidence>
<dbReference type="Gene3D" id="3.30.70.930">
    <property type="match status" value="1"/>
</dbReference>
<evidence type="ECO:0000313" key="3">
    <source>
        <dbReference type="Proteomes" id="UP000076603"/>
    </source>
</evidence>
<dbReference type="InterPro" id="IPR029756">
    <property type="entry name" value="MTH1187/YkoF-like"/>
</dbReference>
<dbReference type="Pfam" id="PF01910">
    <property type="entry name" value="Thiamine_BP"/>
    <property type="match status" value="1"/>
</dbReference>
<dbReference type="OrthoDB" id="2970529at2"/>